<reference evidence="3 4" key="1">
    <citation type="submission" date="2016-10" db="EMBL/GenBank/DDBJ databases">
        <authorList>
            <person name="de Groot N.N."/>
        </authorList>
    </citation>
    <scope>NUCLEOTIDE SEQUENCE [LARGE SCALE GENOMIC DNA]</scope>
    <source>
        <strain evidence="3 4">LMG 27731</strain>
    </source>
</reference>
<dbReference type="Pfam" id="PF13669">
    <property type="entry name" value="Glyoxalase_4"/>
    <property type="match status" value="1"/>
</dbReference>
<dbReference type="Proteomes" id="UP000198844">
    <property type="component" value="Unassembled WGS sequence"/>
</dbReference>
<dbReference type="GO" id="GO:0046491">
    <property type="term" value="P:L-methylmalonyl-CoA metabolic process"/>
    <property type="evidence" value="ECO:0007669"/>
    <property type="project" value="TreeGrafter"/>
</dbReference>
<gene>
    <name evidence="3" type="ORF">SAMN05192563_10033</name>
</gene>
<dbReference type="OrthoDB" id="9792173at2"/>
<dbReference type="InterPro" id="IPR051785">
    <property type="entry name" value="MMCE/EMCE_epimerase"/>
</dbReference>
<evidence type="ECO:0000259" key="2">
    <source>
        <dbReference type="PROSITE" id="PS51819"/>
    </source>
</evidence>
<accession>A0A1I7A0K1</accession>
<evidence type="ECO:0000256" key="1">
    <source>
        <dbReference type="ARBA" id="ARBA00022723"/>
    </source>
</evidence>
<dbReference type="GO" id="GO:0004493">
    <property type="term" value="F:methylmalonyl-CoA epimerase activity"/>
    <property type="evidence" value="ECO:0007669"/>
    <property type="project" value="TreeGrafter"/>
</dbReference>
<dbReference type="SUPFAM" id="SSF54593">
    <property type="entry name" value="Glyoxalase/Bleomycin resistance protein/Dihydroxybiphenyl dioxygenase"/>
    <property type="match status" value="1"/>
</dbReference>
<evidence type="ECO:0000313" key="3">
    <source>
        <dbReference type="EMBL" id="SFT68421.1"/>
    </source>
</evidence>
<proteinExistence type="predicted"/>
<dbReference type="InterPro" id="IPR037523">
    <property type="entry name" value="VOC_core"/>
</dbReference>
<keyword evidence="1" id="KW-0479">Metal-binding</keyword>
<protein>
    <submittedName>
        <fullName evidence="3">Methylmalonyl-CoA epimerase</fullName>
    </submittedName>
</protein>
<dbReference type="PROSITE" id="PS51819">
    <property type="entry name" value="VOC"/>
    <property type="match status" value="1"/>
</dbReference>
<name>A0A1I7A0K1_9BURK</name>
<dbReference type="Gene3D" id="3.10.180.10">
    <property type="entry name" value="2,3-Dihydroxybiphenyl 1,2-Dioxygenase, domain 1"/>
    <property type="match status" value="1"/>
</dbReference>
<dbReference type="InterPro" id="IPR029068">
    <property type="entry name" value="Glyas_Bleomycin-R_OHBP_Dase"/>
</dbReference>
<dbReference type="AlphaFoldDB" id="A0A1I7A0K1"/>
<organism evidence="3 4">
    <name type="scientific">Paraburkholderia aspalathi</name>
    <dbReference type="NCBI Taxonomy" id="1324617"/>
    <lineage>
        <taxon>Bacteria</taxon>
        <taxon>Pseudomonadati</taxon>
        <taxon>Pseudomonadota</taxon>
        <taxon>Betaproteobacteria</taxon>
        <taxon>Burkholderiales</taxon>
        <taxon>Burkholderiaceae</taxon>
        <taxon>Paraburkholderia</taxon>
    </lineage>
</organism>
<dbReference type="PANTHER" id="PTHR43048:SF3">
    <property type="entry name" value="METHYLMALONYL-COA EPIMERASE, MITOCHONDRIAL"/>
    <property type="match status" value="1"/>
</dbReference>
<dbReference type="GO" id="GO:0046872">
    <property type="term" value="F:metal ion binding"/>
    <property type="evidence" value="ECO:0007669"/>
    <property type="project" value="UniProtKB-KW"/>
</dbReference>
<dbReference type="PANTHER" id="PTHR43048">
    <property type="entry name" value="METHYLMALONYL-COA EPIMERASE"/>
    <property type="match status" value="1"/>
</dbReference>
<evidence type="ECO:0000313" key="4">
    <source>
        <dbReference type="Proteomes" id="UP000198844"/>
    </source>
</evidence>
<sequence>MEKLLMFQKLHHVCIVVRDIDKAVKYYESIGVGPWTDFPPLDAYELDGYDRDAFLKMRYKFANIDNAQLQLCQPGDGDTPQRRFLETRGEGVFHLGFSVESCDKAEEQAANAGLNVLARGRLDDRSGFTYFKTVNEGAGVTLEVRAPSTKATQGIKS</sequence>
<feature type="domain" description="VOC" evidence="2">
    <location>
        <begin position="9"/>
        <end position="147"/>
    </location>
</feature>
<dbReference type="EMBL" id="FPBH01000003">
    <property type="protein sequence ID" value="SFT68421.1"/>
    <property type="molecule type" value="Genomic_DNA"/>
</dbReference>